<organism evidence="4 5">
    <name type="scientific">Ramalina farinacea</name>
    <dbReference type="NCBI Taxonomy" id="258253"/>
    <lineage>
        <taxon>Eukaryota</taxon>
        <taxon>Fungi</taxon>
        <taxon>Dikarya</taxon>
        <taxon>Ascomycota</taxon>
        <taxon>Pezizomycotina</taxon>
        <taxon>Lecanoromycetes</taxon>
        <taxon>OSLEUM clade</taxon>
        <taxon>Lecanoromycetidae</taxon>
        <taxon>Lecanorales</taxon>
        <taxon>Lecanorineae</taxon>
        <taxon>Ramalinaceae</taxon>
        <taxon>Ramalina</taxon>
    </lineage>
</organism>
<keyword evidence="5" id="KW-1185">Reference proteome</keyword>
<keyword evidence="1" id="KW-0677">Repeat</keyword>
<dbReference type="SUPFAM" id="SSF117281">
    <property type="entry name" value="Kelch motif"/>
    <property type="match status" value="1"/>
</dbReference>
<dbReference type="Proteomes" id="UP001161017">
    <property type="component" value="Unassembled WGS sequence"/>
</dbReference>
<keyword evidence="2" id="KW-0408">Iron</keyword>
<evidence type="ECO:0000313" key="4">
    <source>
        <dbReference type="EMBL" id="MDI1493521.1"/>
    </source>
</evidence>
<comment type="caution">
    <text evidence="4">The sequence shown here is derived from an EMBL/GenBank/DDBJ whole genome shotgun (WGS) entry which is preliminary data.</text>
</comment>
<evidence type="ECO:0000256" key="2">
    <source>
        <dbReference type="ARBA" id="ARBA00023004"/>
    </source>
</evidence>
<name>A0AA43QVT5_9LECA</name>
<dbReference type="PANTHER" id="PTHR47435">
    <property type="entry name" value="KELCH REPEAT PROTEIN (AFU_ORTHOLOGUE AFUA_5G12780)"/>
    <property type="match status" value="1"/>
</dbReference>
<dbReference type="Gene3D" id="2.120.10.80">
    <property type="entry name" value="Kelch-type beta propeller"/>
    <property type="match status" value="2"/>
</dbReference>
<feature type="region of interest" description="Disordered" evidence="3">
    <location>
        <begin position="372"/>
        <end position="393"/>
    </location>
</feature>
<dbReference type="EMBL" id="JAPUFD010000027">
    <property type="protein sequence ID" value="MDI1493521.1"/>
    <property type="molecule type" value="Genomic_DNA"/>
</dbReference>
<gene>
    <name evidence="4" type="ORF">OHK93_005311</name>
</gene>
<evidence type="ECO:0008006" key="6">
    <source>
        <dbReference type="Google" id="ProtNLM"/>
    </source>
</evidence>
<evidence type="ECO:0000256" key="3">
    <source>
        <dbReference type="SAM" id="MobiDB-lite"/>
    </source>
</evidence>
<reference evidence="4" key="1">
    <citation type="journal article" date="2023" name="Genome Biol. Evol.">
        <title>First Whole Genome Sequence and Flow Cytometry Genome Size Data for the Lichen-Forming Fungus Ramalina farinacea (Ascomycota).</title>
        <authorList>
            <person name="Llewellyn T."/>
            <person name="Mian S."/>
            <person name="Hill R."/>
            <person name="Leitch I.J."/>
            <person name="Gaya E."/>
        </authorList>
    </citation>
    <scope>NUCLEOTIDE SEQUENCE</scope>
    <source>
        <strain evidence="4">LIQ254RAFAR</strain>
    </source>
</reference>
<evidence type="ECO:0000256" key="1">
    <source>
        <dbReference type="ARBA" id="ARBA00022737"/>
    </source>
</evidence>
<dbReference type="AlphaFoldDB" id="A0AA43QVT5"/>
<dbReference type="InterPro" id="IPR015915">
    <property type="entry name" value="Kelch-typ_b-propeller"/>
</dbReference>
<evidence type="ECO:0000313" key="5">
    <source>
        <dbReference type="Proteomes" id="UP001161017"/>
    </source>
</evidence>
<sequence length="499" mass="52300">MEAAAVGIVAEEVVSTSIQAGVVYGVAKPTPALSATFKRISNETIIPRINHSVTVIDGSAYLFGGETENGKLASDEVHIIGLPFDDGGEQSKPDYKSVPALGEGQDGKTPGSRAGHTAVGIAHRIFVFGGRGEDGKAIEEMGRVWVFDTKTLGWSYIDAVDDNEASMPPARYQHSCVGSDRPSPPSQKPSYSESFTSTMSKIPSLVSGTSSTPAADQPIVMKEDLSSDAHGTLIVHGGLVSSSSPPVTDTWLFDISTRTWSSLAFLPSSGESPNPSSAALALTNDIIYTISGTSQLSHDISSIPLKISPHPLDPTKTSILAPASPSWTRNTIPTNPLTPGPQSRIGAVLLPVTSGVGRHYLLYLMGESAATKPEAASTEKDEAAPSKPTGDEEQPLLFSDAWAYGLPPPTLTPAGLKDKARSTVGMSTPPMTWAEVRVEANIEEAAEEGAMGKAHPGPRAWFAADGFDMSRDGGRGVVLWGGRNGRGEVEGDGWVVSVG</sequence>
<accession>A0AA43QVT5</accession>
<protein>
    <recommendedName>
        <fullName evidence="6">Galactose oxidase</fullName>
    </recommendedName>
</protein>
<proteinExistence type="predicted"/>
<feature type="region of interest" description="Disordered" evidence="3">
    <location>
        <begin position="84"/>
        <end position="115"/>
    </location>
</feature>
<dbReference type="Pfam" id="PF24681">
    <property type="entry name" value="Kelch_KLHDC2_KLHL20_DRC7"/>
    <property type="match status" value="1"/>
</dbReference>
<feature type="region of interest" description="Disordered" evidence="3">
    <location>
        <begin position="168"/>
        <end position="195"/>
    </location>
</feature>
<dbReference type="GO" id="GO:0019760">
    <property type="term" value="P:glucosinolate metabolic process"/>
    <property type="evidence" value="ECO:0007669"/>
    <property type="project" value="UniProtKB-ARBA"/>
</dbReference>
<dbReference type="PANTHER" id="PTHR47435:SF10">
    <property type="entry name" value="TIP ELONGATION ABERRANT PROTEIN 3"/>
    <property type="match status" value="1"/>
</dbReference>